<protein>
    <recommendedName>
        <fullName evidence="1">Transposase DDE domain-containing protein</fullName>
    </recommendedName>
</protein>
<dbReference type="InterPro" id="IPR025668">
    <property type="entry name" value="Tnp_DDE_dom"/>
</dbReference>
<dbReference type="NCBIfam" id="NF033579">
    <property type="entry name" value="transpos_IS5_2"/>
    <property type="match status" value="1"/>
</dbReference>
<organism evidence="2 3">
    <name type="scientific">Paracraurococcus ruber</name>
    <dbReference type="NCBI Taxonomy" id="77675"/>
    <lineage>
        <taxon>Bacteria</taxon>
        <taxon>Pseudomonadati</taxon>
        <taxon>Pseudomonadota</taxon>
        <taxon>Alphaproteobacteria</taxon>
        <taxon>Acetobacterales</taxon>
        <taxon>Roseomonadaceae</taxon>
        <taxon>Paracraurococcus</taxon>
    </lineage>
</organism>
<dbReference type="InterPro" id="IPR053520">
    <property type="entry name" value="Transposase_Tn903"/>
</dbReference>
<dbReference type="EMBL" id="NRSG01000488">
    <property type="protein sequence ID" value="MBK1662229.1"/>
    <property type="molecule type" value="Genomic_DNA"/>
</dbReference>
<evidence type="ECO:0000259" key="1">
    <source>
        <dbReference type="Pfam" id="PF13737"/>
    </source>
</evidence>
<keyword evidence="3" id="KW-1185">Reference proteome</keyword>
<dbReference type="Proteomes" id="UP000697995">
    <property type="component" value="Unassembled WGS sequence"/>
</dbReference>
<reference evidence="2 3" key="1">
    <citation type="journal article" date="2020" name="Microorganisms">
        <title>Osmotic Adaptation and Compatible Solute Biosynthesis of Phototrophic Bacteria as Revealed from Genome Analyses.</title>
        <authorList>
            <person name="Imhoff J.F."/>
            <person name="Rahn T."/>
            <person name="Kunzel S."/>
            <person name="Keller A."/>
            <person name="Neulinger S.C."/>
        </authorList>
    </citation>
    <scope>NUCLEOTIDE SEQUENCE [LARGE SCALE GENOMIC DNA]</scope>
    <source>
        <strain evidence="2 3">DSM 15382</strain>
    </source>
</reference>
<evidence type="ECO:0000313" key="2">
    <source>
        <dbReference type="EMBL" id="MBK1662229.1"/>
    </source>
</evidence>
<sequence>MAARRIRAGQRARYRVRDWAAYDRALTQRGDITVWISPDAVAGWRSSAGRRTFSDAAISAALMLRAVFRLALRQAEGLIASIFRLLGTALPVPDHTTLSRRGRTLRVDRRAATRGRIDLAIDSTGLQVTRPRGAGSAGWRKLHIAVDPDTGTIMADELTRSDVHDSVPVPMLLARIDAALGRVYSDGAYAGTPTYRAVAERRQVLPNAEGVFRPKASDVRAAAAFDPLSGRGRHALRLAGDLGEVQTHGLGADMRHGQGGCGAAGGADGPEQPGGGMAIVARGRWPAAPRGPDIGQRALLADPGFVLEPDFERLAASRFGEGSRDQGSEVFLNASCAPASRCGW</sequence>
<comment type="caution">
    <text evidence="2">The sequence shown here is derived from an EMBL/GenBank/DDBJ whole genome shotgun (WGS) entry which is preliminary data.</text>
</comment>
<gene>
    <name evidence="2" type="ORF">CKO45_29010</name>
</gene>
<dbReference type="PANTHER" id="PTHR34631">
    <property type="match status" value="1"/>
</dbReference>
<accession>A0ABS1D5Y6</accession>
<proteinExistence type="predicted"/>
<name>A0ABS1D5Y6_9PROT</name>
<dbReference type="PANTHER" id="PTHR34631:SF3">
    <property type="entry name" value="ISSOD12 TRANSPOSASE TNPA_ISSOD12"/>
    <property type="match status" value="1"/>
</dbReference>
<dbReference type="Pfam" id="PF13737">
    <property type="entry name" value="DDE_Tnp_1_5"/>
    <property type="match status" value="1"/>
</dbReference>
<feature type="domain" description="Transposase DDE" evidence="1">
    <location>
        <begin position="28"/>
        <end position="129"/>
    </location>
</feature>
<dbReference type="InterPro" id="IPR053172">
    <property type="entry name" value="Tn903_transposase"/>
</dbReference>
<evidence type="ECO:0000313" key="3">
    <source>
        <dbReference type="Proteomes" id="UP000697995"/>
    </source>
</evidence>